<organism evidence="2 3">
    <name type="scientific">Arcticibacter tournemirensis</name>
    <dbReference type="NCBI Taxonomy" id="699437"/>
    <lineage>
        <taxon>Bacteria</taxon>
        <taxon>Pseudomonadati</taxon>
        <taxon>Bacteroidota</taxon>
        <taxon>Sphingobacteriia</taxon>
        <taxon>Sphingobacteriales</taxon>
        <taxon>Sphingobacteriaceae</taxon>
        <taxon>Arcticibacter</taxon>
    </lineage>
</organism>
<comment type="caution">
    <text evidence="2">The sequence shown here is derived from an EMBL/GenBank/DDBJ whole genome shotgun (WGS) entry which is preliminary data.</text>
</comment>
<dbReference type="InterPro" id="IPR050266">
    <property type="entry name" value="AB_hydrolase_sf"/>
</dbReference>
<keyword evidence="2" id="KW-0378">Hydrolase</keyword>
<dbReference type="GO" id="GO:0016020">
    <property type="term" value="C:membrane"/>
    <property type="evidence" value="ECO:0007669"/>
    <property type="project" value="TreeGrafter"/>
</dbReference>
<gene>
    <name evidence="2" type="ORF">EKH83_00695</name>
</gene>
<dbReference type="Pfam" id="PF00561">
    <property type="entry name" value="Abhydrolase_1"/>
    <property type="match status" value="1"/>
</dbReference>
<reference evidence="2 3" key="1">
    <citation type="submission" date="2018-12" db="EMBL/GenBank/DDBJ databases">
        <title>The Draft Genome Sequence of the Soil Bacterium Pedobacter tournemirensis R1.</title>
        <authorList>
            <person name="He J."/>
        </authorList>
    </citation>
    <scope>NUCLEOTIDE SEQUENCE [LARGE SCALE GENOMIC DNA]</scope>
    <source>
        <strain evidence="2 3">R1</strain>
    </source>
</reference>
<dbReference type="InterPro" id="IPR000073">
    <property type="entry name" value="AB_hydrolase_1"/>
</dbReference>
<dbReference type="PANTHER" id="PTHR43798:SF5">
    <property type="entry name" value="MONOACYLGLYCEROL LIPASE ABHD6"/>
    <property type="match status" value="1"/>
</dbReference>
<dbReference type="GO" id="GO:0046464">
    <property type="term" value="P:acylglycerol catabolic process"/>
    <property type="evidence" value="ECO:0007669"/>
    <property type="project" value="TreeGrafter"/>
</dbReference>
<evidence type="ECO:0000313" key="2">
    <source>
        <dbReference type="EMBL" id="RXF72278.1"/>
    </source>
</evidence>
<proteinExistence type="predicted"/>
<dbReference type="RefSeq" id="WP_128767463.1">
    <property type="nucleotide sequence ID" value="NZ_RXOC01000001.1"/>
</dbReference>
<name>A0A4Q0MFL6_9SPHI</name>
<dbReference type="GO" id="GO:0047372">
    <property type="term" value="F:monoacylglycerol lipase activity"/>
    <property type="evidence" value="ECO:0007669"/>
    <property type="project" value="TreeGrafter"/>
</dbReference>
<sequence>MQTQPSEILFQIPEAGIEVKDIILLHGLFGTLSNWYNVQKEFSKKYRVFIPELPLLDIYTGGNRLDKLVEYLDNYITENNISRPVLVGNSLGGHIALLYTLKYPGKVNRLVLTGSSGLYEKSFGGSFPRIKDYRYIKSKVEEIFHKKEVVKRDVVNKVYSIVQSNSSVISVIGLAREAQRQNLAPQLSNINVPVLLIWGLQDTVTPPSVAREFYERLPNARLCLINECGHVPMMEQPELFNKHLNDFLEKHNTVV</sequence>
<dbReference type="Proteomes" id="UP000290848">
    <property type="component" value="Unassembled WGS sequence"/>
</dbReference>
<dbReference type="PANTHER" id="PTHR43798">
    <property type="entry name" value="MONOACYLGLYCEROL LIPASE"/>
    <property type="match status" value="1"/>
</dbReference>
<evidence type="ECO:0000259" key="1">
    <source>
        <dbReference type="Pfam" id="PF00561"/>
    </source>
</evidence>
<dbReference type="AlphaFoldDB" id="A0A4Q0MFL6"/>
<dbReference type="EMBL" id="RXOC01000001">
    <property type="protein sequence ID" value="RXF72278.1"/>
    <property type="molecule type" value="Genomic_DNA"/>
</dbReference>
<dbReference type="InterPro" id="IPR029058">
    <property type="entry name" value="AB_hydrolase_fold"/>
</dbReference>
<accession>A0A4Q0MFL6</accession>
<evidence type="ECO:0000313" key="3">
    <source>
        <dbReference type="Proteomes" id="UP000290848"/>
    </source>
</evidence>
<dbReference type="PRINTS" id="PR00111">
    <property type="entry name" value="ABHYDROLASE"/>
</dbReference>
<dbReference type="SUPFAM" id="SSF53474">
    <property type="entry name" value="alpha/beta-Hydrolases"/>
    <property type="match status" value="1"/>
</dbReference>
<dbReference type="Gene3D" id="3.40.50.1820">
    <property type="entry name" value="alpha/beta hydrolase"/>
    <property type="match status" value="1"/>
</dbReference>
<protein>
    <submittedName>
        <fullName evidence="2">Alpha/beta hydrolase</fullName>
    </submittedName>
</protein>
<feature type="domain" description="AB hydrolase-1" evidence="1">
    <location>
        <begin position="22"/>
        <end position="236"/>
    </location>
</feature>